<sequence>MDEEELFVLTKNPVTDRASHTEVPAGAYPTLLRTSYTEPHVQVLSAAGDLDLATTPQLEQLLWPRLQTTLSALVVDLSEVTFLCLAGVELLAHAHAYAGHRGIAFGVVNSNHAVDRALTAGELQASLPCFGSVPVAVEACRHLIDGHSQQKG</sequence>
<gene>
    <name evidence="2" type="ORF">FHX42_001493</name>
</gene>
<reference evidence="2 3" key="1">
    <citation type="submission" date="2020-07" db="EMBL/GenBank/DDBJ databases">
        <title>Sequencing the genomes of 1000 actinobacteria strains.</title>
        <authorList>
            <person name="Klenk H.-P."/>
        </authorList>
    </citation>
    <scope>NUCLEOTIDE SEQUENCE [LARGE SCALE GENOMIC DNA]</scope>
    <source>
        <strain evidence="2 3">DSM 45975</strain>
    </source>
</reference>
<dbReference type="InterPro" id="IPR002645">
    <property type="entry name" value="STAS_dom"/>
</dbReference>
<keyword evidence="3" id="KW-1185">Reference proteome</keyword>
<evidence type="ECO:0000259" key="1">
    <source>
        <dbReference type="PROSITE" id="PS50801"/>
    </source>
</evidence>
<evidence type="ECO:0000313" key="2">
    <source>
        <dbReference type="EMBL" id="MBA8824164.1"/>
    </source>
</evidence>
<comment type="caution">
    <text evidence="2">The sequence shown here is derived from an EMBL/GenBank/DDBJ whole genome shotgun (WGS) entry which is preliminary data.</text>
</comment>
<proteinExistence type="predicted"/>
<dbReference type="PROSITE" id="PS50801">
    <property type="entry name" value="STAS"/>
    <property type="match status" value="1"/>
</dbReference>
<dbReference type="PANTHER" id="PTHR33495">
    <property type="entry name" value="ANTI-SIGMA FACTOR ANTAGONIST TM_1081-RELATED-RELATED"/>
    <property type="match status" value="1"/>
</dbReference>
<organism evidence="2 3">
    <name type="scientific">Halosaccharopolyspora lacisalsi</name>
    <dbReference type="NCBI Taxonomy" id="1000566"/>
    <lineage>
        <taxon>Bacteria</taxon>
        <taxon>Bacillati</taxon>
        <taxon>Actinomycetota</taxon>
        <taxon>Actinomycetes</taxon>
        <taxon>Pseudonocardiales</taxon>
        <taxon>Pseudonocardiaceae</taxon>
        <taxon>Halosaccharopolyspora</taxon>
    </lineage>
</organism>
<feature type="domain" description="STAS" evidence="1">
    <location>
        <begin position="31"/>
        <end position="140"/>
    </location>
</feature>
<evidence type="ECO:0000313" key="3">
    <source>
        <dbReference type="Proteomes" id="UP000569329"/>
    </source>
</evidence>
<dbReference type="SUPFAM" id="SSF52091">
    <property type="entry name" value="SpoIIaa-like"/>
    <property type="match status" value="1"/>
</dbReference>
<protein>
    <submittedName>
        <fullName evidence="2">Anti-anti-sigma factor</fullName>
    </submittedName>
</protein>
<dbReference type="EMBL" id="JACGWZ010000001">
    <property type="protein sequence ID" value="MBA8824164.1"/>
    <property type="molecule type" value="Genomic_DNA"/>
</dbReference>
<dbReference type="GO" id="GO:0043856">
    <property type="term" value="F:anti-sigma factor antagonist activity"/>
    <property type="evidence" value="ECO:0007669"/>
    <property type="project" value="TreeGrafter"/>
</dbReference>
<dbReference type="Proteomes" id="UP000569329">
    <property type="component" value="Unassembled WGS sequence"/>
</dbReference>
<dbReference type="AlphaFoldDB" id="A0A839DRM3"/>
<accession>A0A839DRM3</accession>
<dbReference type="Pfam" id="PF01740">
    <property type="entry name" value="STAS"/>
    <property type="match status" value="1"/>
</dbReference>
<name>A0A839DRM3_9PSEU</name>
<dbReference type="CDD" id="cd07043">
    <property type="entry name" value="STAS_anti-anti-sigma_factors"/>
    <property type="match status" value="1"/>
</dbReference>
<dbReference type="PANTHER" id="PTHR33495:SF2">
    <property type="entry name" value="ANTI-SIGMA FACTOR ANTAGONIST TM_1081-RELATED"/>
    <property type="match status" value="1"/>
</dbReference>
<dbReference type="Gene3D" id="3.30.750.24">
    <property type="entry name" value="STAS domain"/>
    <property type="match status" value="1"/>
</dbReference>
<dbReference type="InterPro" id="IPR036513">
    <property type="entry name" value="STAS_dom_sf"/>
</dbReference>